<accession>A0A9X0CWM1</accession>
<gene>
    <name evidence="1" type="primary">NF1_3</name>
    <name evidence="1" type="ORF">OS493_021284</name>
</gene>
<proteinExistence type="predicted"/>
<dbReference type="EMBL" id="MU826363">
    <property type="protein sequence ID" value="KAJ7378702.1"/>
    <property type="molecule type" value="Genomic_DNA"/>
</dbReference>
<protein>
    <submittedName>
        <fullName evidence="1">Neurofibromin 1</fullName>
    </submittedName>
</protein>
<name>A0A9X0CWM1_9CNID</name>
<evidence type="ECO:0000313" key="1">
    <source>
        <dbReference type="EMBL" id="KAJ7378702.1"/>
    </source>
</evidence>
<reference evidence="1" key="1">
    <citation type="submission" date="2023-01" db="EMBL/GenBank/DDBJ databases">
        <title>Genome assembly of the deep-sea coral Lophelia pertusa.</title>
        <authorList>
            <person name="Herrera S."/>
            <person name="Cordes E."/>
        </authorList>
    </citation>
    <scope>NUCLEOTIDE SEQUENCE</scope>
    <source>
        <strain evidence="1">USNM1676648</strain>
        <tissue evidence="1">Polyp</tissue>
    </source>
</reference>
<sequence length="108" mass="12743">MQRENKSDEWVRLVLRRFRTQLPFESSRSQQNHESREHIKNCIVSLSEHNFTMVVAELARFIKEPSFLCSLPAEKMTLASQSNSITMDTMAQCFERIQTDVQPFLMKF</sequence>
<organism evidence="1 2">
    <name type="scientific">Desmophyllum pertusum</name>
    <dbReference type="NCBI Taxonomy" id="174260"/>
    <lineage>
        <taxon>Eukaryota</taxon>
        <taxon>Metazoa</taxon>
        <taxon>Cnidaria</taxon>
        <taxon>Anthozoa</taxon>
        <taxon>Hexacorallia</taxon>
        <taxon>Scleractinia</taxon>
        <taxon>Caryophylliina</taxon>
        <taxon>Caryophylliidae</taxon>
        <taxon>Desmophyllum</taxon>
    </lineage>
</organism>
<evidence type="ECO:0000313" key="2">
    <source>
        <dbReference type="Proteomes" id="UP001163046"/>
    </source>
</evidence>
<dbReference type="OrthoDB" id="28245at2759"/>
<dbReference type="Proteomes" id="UP001163046">
    <property type="component" value="Unassembled WGS sequence"/>
</dbReference>
<comment type="caution">
    <text evidence="1">The sequence shown here is derived from an EMBL/GenBank/DDBJ whole genome shotgun (WGS) entry which is preliminary data.</text>
</comment>
<keyword evidence="2" id="KW-1185">Reference proteome</keyword>
<dbReference type="AlphaFoldDB" id="A0A9X0CWM1"/>